<dbReference type="PANTHER" id="PTHR30600:SF10">
    <property type="entry name" value="BLL6722 PROTEIN"/>
    <property type="match status" value="1"/>
</dbReference>
<evidence type="ECO:0000256" key="5">
    <source>
        <dbReference type="ARBA" id="ARBA00023002"/>
    </source>
</evidence>
<keyword evidence="2 7" id="KW-0349">Heme</keyword>
<gene>
    <name evidence="10" type="ORF">ACFSQW_19025</name>
</gene>
<feature type="region of interest" description="Disordered" evidence="8">
    <location>
        <begin position="26"/>
        <end position="51"/>
    </location>
</feature>
<evidence type="ECO:0000256" key="8">
    <source>
        <dbReference type="SAM" id="MobiDB-lite"/>
    </source>
</evidence>
<evidence type="ECO:0000256" key="2">
    <source>
        <dbReference type="ARBA" id="ARBA00022617"/>
    </source>
</evidence>
<dbReference type="EMBL" id="JBHULD010000018">
    <property type="protein sequence ID" value="MFD2556497.1"/>
    <property type="molecule type" value="Genomic_DNA"/>
</dbReference>
<keyword evidence="11" id="KW-1185">Reference proteome</keyword>
<dbReference type="InterPro" id="IPR051395">
    <property type="entry name" value="Cytochrome_c_Peroxidase/MauG"/>
</dbReference>
<name>A0ABW5L997_9SPHI</name>
<evidence type="ECO:0000259" key="9">
    <source>
        <dbReference type="PROSITE" id="PS51007"/>
    </source>
</evidence>
<keyword evidence="6 7" id="KW-0408">Iron</keyword>
<dbReference type="InterPro" id="IPR004852">
    <property type="entry name" value="Di-haem_cyt_c_peroxidsae"/>
</dbReference>
<dbReference type="InterPro" id="IPR036909">
    <property type="entry name" value="Cyt_c-like_dom_sf"/>
</dbReference>
<dbReference type="InterPro" id="IPR009056">
    <property type="entry name" value="Cyt_c-like_dom"/>
</dbReference>
<evidence type="ECO:0000256" key="6">
    <source>
        <dbReference type="ARBA" id="ARBA00023004"/>
    </source>
</evidence>
<dbReference type="PANTHER" id="PTHR30600">
    <property type="entry name" value="CYTOCHROME C PEROXIDASE-RELATED"/>
    <property type="match status" value="1"/>
</dbReference>
<evidence type="ECO:0000313" key="11">
    <source>
        <dbReference type="Proteomes" id="UP001597440"/>
    </source>
</evidence>
<feature type="domain" description="Cytochrome c" evidence="9">
    <location>
        <begin position="231"/>
        <end position="361"/>
    </location>
</feature>
<keyword evidence="10" id="KW-0575">Peroxidase</keyword>
<accession>A0ABW5L997</accession>
<evidence type="ECO:0000256" key="4">
    <source>
        <dbReference type="ARBA" id="ARBA00022729"/>
    </source>
</evidence>
<comment type="subcellular location">
    <subcellularLocation>
        <location evidence="1">Cell envelope</location>
    </subcellularLocation>
</comment>
<dbReference type="Proteomes" id="UP001597440">
    <property type="component" value="Unassembled WGS sequence"/>
</dbReference>
<protein>
    <submittedName>
        <fullName evidence="10">Cytochrome-c peroxidase</fullName>
    </submittedName>
</protein>
<keyword evidence="4" id="KW-0732">Signal</keyword>
<evidence type="ECO:0000256" key="7">
    <source>
        <dbReference type="PROSITE-ProRule" id="PRU00433"/>
    </source>
</evidence>
<evidence type="ECO:0000256" key="3">
    <source>
        <dbReference type="ARBA" id="ARBA00022723"/>
    </source>
</evidence>
<keyword evidence="5" id="KW-0560">Oxidoreductase</keyword>
<evidence type="ECO:0000256" key="1">
    <source>
        <dbReference type="ARBA" id="ARBA00004196"/>
    </source>
</evidence>
<evidence type="ECO:0000313" key="10">
    <source>
        <dbReference type="EMBL" id="MFD2556497.1"/>
    </source>
</evidence>
<comment type="caution">
    <text evidence="10">The sequence shown here is derived from an EMBL/GenBank/DDBJ whole genome shotgun (WGS) entry which is preliminary data.</text>
</comment>
<dbReference type="SUPFAM" id="SSF46626">
    <property type="entry name" value="Cytochrome c"/>
    <property type="match status" value="2"/>
</dbReference>
<keyword evidence="3 7" id="KW-0479">Metal-binding</keyword>
<reference evidence="11" key="1">
    <citation type="journal article" date="2019" name="Int. J. Syst. Evol. Microbiol.">
        <title>The Global Catalogue of Microorganisms (GCM) 10K type strain sequencing project: providing services to taxonomists for standard genome sequencing and annotation.</title>
        <authorList>
            <consortium name="The Broad Institute Genomics Platform"/>
            <consortium name="The Broad Institute Genome Sequencing Center for Infectious Disease"/>
            <person name="Wu L."/>
            <person name="Ma J."/>
        </authorList>
    </citation>
    <scope>NUCLEOTIDE SEQUENCE [LARGE SCALE GENOMIC DNA]</scope>
    <source>
        <strain evidence="11">KCTC 52298</strain>
    </source>
</reference>
<dbReference type="GO" id="GO:0004601">
    <property type="term" value="F:peroxidase activity"/>
    <property type="evidence" value="ECO:0007669"/>
    <property type="project" value="UniProtKB-KW"/>
</dbReference>
<dbReference type="PROSITE" id="PS51007">
    <property type="entry name" value="CYTC"/>
    <property type="match status" value="2"/>
</dbReference>
<dbReference type="Gene3D" id="1.10.760.10">
    <property type="entry name" value="Cytochrome c-like domain"/>
    <property type="match status" value="2"/>
</dbReference>
<feature type="domain" description="Cytochrome c" evidence="9">
    <location>
        <begin position="83"/>
        <end position="212"/>
    </location>
</feature>
<organism evidence="10 11">
    <name type="scientific">Sphingobacterium tabacisoli</name>
    <dbReference type="NCBI Taxonomy" id="2044855"/>
    <lineage>
        <taxon>Bacteria</taxon>
        <taxon>Pseudomonadati</taxon>
        <taxon>Bacteroidota</taxon>
        <taxon>Sphingobacteriia</taxon>
        <taxon>Sphingobacteriales</taxon>
        <taxon>Sphingobacteriaceae</taxon>
        <taxon>Sphingobacterium</taxon>
    </lineage>
</organism>
<sequence length="374" mass="41517">MRHRTVYIFLSILTAVVLSVQCTKSSMDTDEPENSSPEPEVNKPLREQYSSSPDLWPSANWFSGVTKKELAFLPERVQTESPKVVELGKILFFDSRLGKRNNSCASCHVAENYWIDRAVVAVGGGNRNTPSIQDSWHLDGHLMLDGRAKTFAEQLTIAIESPHEMAGDVQALPGLLQAIAGYRILFQEAYADDNITTERILAALTAYTKSIVSGETSFDRFIKGEFSALNDQQLEGLHLFRTKAACINCHNGPFFTDLQYHNLGNSLDQQQLPDYGRFNFTNINADRGKFRTPGLRNVAHTAPYLHNGSVASLDLLVDLLSDGMPQMNGQRISGVLSPHIKPLNLSRDERSALLAFINTLSSERPAVTRPTLPN</sequence>
<dbReference type="RefSeq" id="WP_210352443.1">
    <property type="nucleotide sequence ID" value="NZ_JAEQMU010000001.1"/>
</dbReference>
<proteinExistence type="predicted"/>
<dbReference type="Pfam" id="PF03150">
    <property type="entry name" value="CCP_MauG"/>
    <property type="match status" value="1"/>
</dbReference>